<evidence type="ECO:0000313" key="3">
    <source>
        <dbReference type="Proteomes" id="UP000008633"/>
    </source>
</evidence>
<evidence type="ECO:0000256" key="1">
    <source>
        <dbReference type="SAM" id="Coils"/>
    </source>
</evidence>
<dbReference type="eggNOG" id="ENOG5033P1E">
    <property type="taxonomic scope" value="Bacteria"/>
</dbReference>
<evidence type="ECO:0008006" key="4">
    <source>
        <dbReference type="Google" id="ProtNLM"/>
    </source>
</evidence>
<dbReference type="HOGENOM" id="CLU_2539140_0_0_7"/>
<reference evidence="2 3" key="1">
    <citation type="journal article" date="2011" name="Stand. Genomic Sci.">
        <title>Complete genome sequence of Nitratifractor salsuginis type strain (E9I37-1).</title>
        <authorList>
            <person name="Anderson I."/>
            <person name="Sikorski J."/>
            <person name="Zeytun A."/>
            <person name="Nolan M."/>
            <person name="Lapidus A."/>
            <person name="Lucas S."/>
            <person name="Hammon N."/>
            <person name="Deshpande S."/>
            <person name="Cheng J.F."/>
            <person name="Tapia R."/>
            <person name="Han C."/>
            <person name="Goodwin L."/>
            <person name="Pitluck S."/>
            <person name="Liolios K."/>
            <person name="Pagani I."/>
            <person name="Ivanova N."/>
            <person name="Huntemann M."/>
            <person name="Mavromatis K."/>
            <person name="Ovchinikova G."/>
            <person name="Pati A."/>
            <person name="Chen A."/>
            <person name="Palaniappan K."/>
            <person name="Land M."/>
            <person name="Hauser L."/>
            <person name="Brambilla E.M."/>
            <person name="Ngatchou-Djao O.D."/>
            <person name="Rohde M."/>
            <person name="Tindall B.J."/>
            <person name="Goker M."/>
            <person name="Detter J.C."/>
            <person name="Woyke T."/>
            <person name="Bristow J."/>
            <person name="Eisen J.A."/>
            <person name="Markowitz V."/>
            <person name="Hugenholtz P."/>
            <person name="Klenk H.P."/>
            <person name="Kyrpides N.C."/>
        </authorList>
    </citation>
    <scope>NUCLEOTIDE SEQUENCE [LARGE SCALE GENOMIC DNA]</scope>
    <source>
        <strain evidence="3">DSM 16511 / JCM 12458 / E9I37-1</strain>
    </source>
</reference>
<keyword evidence="3" id="KW-1185">Reference proteome</keyword>
<keyword evidence="1" id="KW-0175">Coiled coil</keyword>
<name>E6X1V1_NITSE</name>
<dbReference type="OrthoDB" id="9255808at2"/>
<gene>
    <name evidence="2" type="ordered locus">Nitsa_0692</name>
</gene>
<dbReference type="AlphaFoldDB" id="E6X1V1"/>
<proteinExistence type="predicted"/>
<protein>
    <recommendedName>
        <fullName evidence="4">Prevent-host-death family protein</fullName>
    </recommendedName>
</protein>
<dbReference type="KEGG" id="nsa:Nitsa_0692"/>
<accession>E6X1V1</accession>
<dbReference type="STRING" id="749222.Nitsa_0692"/>
<dbReference type="RefSeq" id="WP_013553653.1">
    <property type="nucleotide sequence ID" value="NC_014935.1"/>
</dbReference>
<feature type="coiled-coil region" evidence="1">
    <location>
        <begin position="43"/>
        <end position="70"/>
    </location>
</feature>
<organism evidence="2 3">
    <name type="scientific">Nitratifractor salsuginis (strain DSM 16511 / JCM 12458 / E9I37-1)</name>
    <dbReference type="NCBI Taxonomy" id="749222"/>
    <lineage>
        <taxon>Bacteria</taxon>
        <taxon>Pseudomonadati</taxon>
        <taxon>Campylobacterota</taxon>
        <taxon>Epsilonproteobacteria</taxon>
        <taxon>Campylobacterales</taxon>
        <taxon>Sulfurovaceae</taxon>
        <taxon>Nitratifractor</taxon>
    </lineage>
</organism>
<dbReference type="EMBL" id="CP002452">
    <property type="protein sequence ID" value="ADV45959.1"/>
    <property type="molecule type" value="Genomic_DNA"/>
</dbReference>
<dbReference type="Proteomes" id="UP000008633">
    <property type="component" value="Chromosome"/>
</dbReference>
<sequence>MKYITVSDVVKKPSIVTNATEVTLIEDAKRHIAKSVVIPYALYKQLRSKLEEELYLLENAQALNEEAYEEFLEIESVAEDLGR</sequence>
<reference evidence="3" key="2">
    <citation type="submission" date="2011-01" db="EMBL/GenBank/DDBJ databases">
        <title>The complete genome of Nitratifractor salsuginis DSM 16511.</title>
        <authorList>
            <consortium name="US DOE Joint Genome Institute (JGI-PGF)"/>
            <person name="Lucas S."/>
            <person name="Copeland A."/>
            <person name="Lapidus A."/>
            <person name="Bruce D."/>
            <person name="Goodwin L."/>
            <person name="Pitluck S."/>
            <person name="Kyrpides N."/>
            <person name="Mavromatis K."/>
            <person name="Ivanova N."/>
            <person name="Mikhailova N."/>
            <person name="Zeytun A."/>
            <person name="Detter J.C."/>
            <person name="Tapia R."/>
            <person name="Han C."/>
            <person name="Land M."/>
            <person name="Hauser L."/>
            <person name="Markowitz V."/>
            <person name="Cheng J.-F."/>
            <person name="Hugenholtz P."/>
            <person name="Woyke T."/>
            <person name="Wu D."/>
            <person name="Tindall B."/>
            <person name="Schuetze A."/>
            <person name="Brambilla E."/>
            <person name="Klenk H.-P."/>
            <person name="Eisen J.A."/>
        </authorList>
    </citation>
    <scope>NUCLEOTIDE SEQUENCE [LARGE SCALE GENOMIC DNA]</scope>
    <source>
        <strain evidence="3">DSM 16511 / JCM 12458 / E9I37-1</strain>
    </source>
</reference>
<evidence type="ECO:0000313" key="2">
    <source>
        <dbReference type="EMBL" id="ADV45959.1"/>
    </source>
</evidence>